<dbReference type="Proteomes" id="UP000194798">
    <property type="component" value="Unassembled WGS sequence"/>
</dbReference>
<dbReference type="PANTHER" id="PTHR11579">
    <property type="entry name" value="PROTEIN-L-ISOASPARTATE O-METHYLTRANSFERASE"/>
    <property type="match status" value="1"/>
</dbReference>
<dbReference type="InterPro" id="IPR029063">
    <property type="entry name" value="SAM-dependent_MTases_sf"/>
</dbReference>
<evidence type="ECO:0000256" key="5">
    <source>
        <dbReference type="ARBA" id="ARBA00022679"/>
    </source>
</evidence>
<evidence type="ECO:0000313" key="9">
    <source>
        <dbReference type="Proteomes" id="UP000194798"/>
    </source>
</evidence>
<keyword evidence="3 7" id="KW-0963">Cytoplasm</keyword>
<dbReference type="EC" id="2.1.1.77" evidence="7"/>
<reference evidence="8 9" key="1">
    <citation type="submission" date="2016-12" db="EMBL/GenBank/DDBJ databases">
        <title>Thioflexothrix psekupsii D3 genome sequencing and assembly.</title>
        <authorList>
            <person name="Fomenkov A."/>
            <person name="Vincze T."/>
            <person name="Grabovich M."/>
            <person name="Anton B.P."/>
            <person name="Dubinina G."/>
            <person name="Orlova M."/>
            <person name="Belousova E."/>
            <person name="Roberts R.J."/>
        </authorList>
    </citation>
    <scope>NUCLEOTIDE SEQUENCE [LARGE SCALE GENOMIC DNA]</scope>
    <source>
        <strain evidence="8">D3</strain>
    </source>
</reference>
<comment type="subcellular location">
    <subcellularLocation>
        <location evidence="1 7">Cytoplasm</location>
    </subcellularLocation>
</comment>
<dbReference type="PROSITE" id="PS01279">
    <property type="entry name" value="PCMT"/>
    <property type="match status" value="1"/>
</dbReference>
<gene>
    <name evidence="7" type="primary">pcm</name>
    <name evidence="8" type="ORF">TPSD3_12295</name>
</gene>
<dbReference type="PANTHER" id="PTHR11579:SF0">
    <property type="entry name" value="PROTEIN-L-ISOASPARTATE(D-ASPARTATE) O-METHYLTRANSFERASE"/>
    <property type="match status" value="1"/>
</dbReference>
<keyword evidence="6 7" id="KW-0949">S-adenosyl-L-methionine</keyword>
<dbReference type="RefSeq" id="WP_086488854.1">
    <property type="nucleotide sequence ID" value="NZ_MSLT01000019.1"/>
</dbReference>
<dbReference type="AlphaFoldDB" id="A0A251X6N6"/>
<sequence>MTYQQRINTNARQQLVERLRQRGIQHSNVLSAIGDVPRHLFIDDALRDHAYADHALPIGYGQTISQPYIVALMTEALLSTHPHTVLEIGTGCGYQTAVLAQLVSWVYSVERIRPLLDRAVTRLNRLNINNVRFKHSDGGWGWPENAPYDGILVTAAPSEIPNALLDQLAIGGCLIIPVGPQRGHQELLKIIRTRTHFEQHTLEKVNFVPLRQGTN</sequence>
<dbReference type="GO" id="GO:0030091">
    <property type="term" value="P:protein repair"/>
    <property type="evidence" value="ECO:0007669"/>
    <property type="project" value="UniProtKB-UniRule"/>
</dbReference>
<dbReference type="CDD" id="cd02440">
    <property type="entry name" value="AdoMet_MTases"/>
    <property type="match status" value="1"/>
</dbReference>
<evidence type="ECO:0000256" key="2">
    <source>
        <dbReference type="ARBA" id="ARBA00005369"/>
    </source>
</evidence>
<organism evidence="8 9">
    <name type="scientific">Thioflexithrix psekupsensis</name>
    <dbReference type="NCBI Taxonomy" id="1570016"/>
    <lineage>
        <taxon>Bacteria</taxon>
        <taxon>Pseudomonadati</taxon>
        <taxon>Pseudomonadota</taxon>
        <taxon>Gammaproteobacteria</taxon>
        <taxon>Thiotrichales</taxon>
        <taxon>Thioflexithrix</taxon>
    </lineage>
</organism>
<keyword evidence="5 7" id="KW-0808">Transferase</keyword>
<evidence type="ECO:0000256" key="4">
    <source>
        <dbReference type="ARBA" id="ARBA00022603"/>
    </source>
</evidence>
<dbReference type="Gene3D" id="3.40.50.150">
    <property type="entry name" value="Vaccinia Virus protein VP39"/>
    <property type="match status" value="1"/>
</dbReference>
<dbReference type="OrthoDB" id="9810066at2"/>
<evidence type="ECO:0000256" key="7">
    <source>
        <dbReference type="HAMAP-Rule" id="MF_00090"/>
    </source>
</evidence>
<comment type="caution">
    <text evidence="8">The sequence shown here is derived from an EMBL/GenBank/DDBJ whole genome shotgun (WGS) entry which is preliminary data.</text>
</comment>
<protein>
    <recommendedName>
        <fullName evidence="7">Protein-L-isoaspartate O-methyltransferase</fullName>
        <ecNumber evidence="7">2.1.1.77</ecNumber>
    </recommendedName>
    <alternativeName>
        <fullName evidence="7">L-isoaspartyl protein carboxyl methyltransferase</fullName>
    </alternativeName>
    <alternativeName>
        <fullName evidence="7">Protein L-isoaspartyl methyltransferase</fullName>
    </alternativeName>
    <alternativeName>
        <fullName evidence="7">Protein-beta-aspartate methyltransferase</fullName>
        <shortName evidence="7">PIMT</shortName>
    </alternativeName>
</protein>
<keyword evidence="9" id="KW-1185">Reference proteome</keyword>
<feature type="active site" evidence="7">
    <location>
        <position position="65"/>
    </location>
</feature>
<dbReference type="Pfam" id="PF01135">
    <property type="entry name" value="PCMT"/>
    <property type="match status" value="1"/>
</dbReference>
<dbReference type="SUPFAM" id="SSF53335">
    <property type="entry name" value="S-adenosyl-L-methionine-dependent methyltransferases"/>
    <property type="match status" value="1"/>
</dbReference>
<proteinExistence type="inferred from homology"/>
<dbReference type="GO" id="GO:0032259">
    <property type="term" value="P:methylation"/>
    <property type="evidence" value="ECO:0007669"/>
    <property type="project" value="UniProtKB-KW"/>
</dbReference>
<comment type="similarity">
    <text evidence="2 7">Belongs to the methyltransferase superfamily. L-isoaspartyl/D-aspartyl protein methyltransferase family.</text>
</comment>
<evidence type="ECO:0000256" key="6">
    <source>
        <dbReference type="ARBA" id="ARBA00022691"/>
    </source>
</evidence>
<dbReference type="HAMAP" id="MF_00090">
    <property type="entry name" value="PIMT"/>
    <property type="match status" value="1"/>
</dbReference>
<comment type="catalytic activity">
    <reaction evidence="7">
        <text>[protein]-L-isoaspartate + S-adenosyl-L-methionine = [protein]-L-isoaspartate alpha-methyl ester + S-adenosyl-L-homocysteine</text>
        <dbReference type="Rhea" id="RHEA:12705"/>
        <dbReference type="Rhea" id="RHEA-COMP:12143"/>
        <dbReference type="Rhea" id="RHEA-COMP:12144"/>
        <dbReference type="ChEBI" id="CHEBI:57856"/>
        <dbReference type="ChEBI" id="CHEBI:59789"/>
        <dbReference type="ChEBI" id="CHEBI:90596"/>
        <dbReference type="ChEBI" id="CHEBI:90598"/>
        <dbReference type="EC" id="2.1.1.77"/>
    </reaction>
</comment>
<keyword evidence="4 7" id="KW-0489">Methyltransferase</keyword>
<accession>A0A251X6N6</accession>
<dbReference type="NCBIfam" id="NF001453">
    <property type="entry name" value="PRK00312.1"/>
    <property type="match status" value="1"/>
</dbReference>
<dbReference type="GO" id="GO:0005737">
    <property type="term" value="C:cytoplasm"/>
    <property type="evidence" value="ECO:0007669"/>
    <property type="project" value="UniProtKB-SubCell"/>
</dbReference>
<dbReference type="EMBL" id="MSLT01000019">
    <property type="protein sequence ID" value="OUD12913.1"/>
    <property type="molecule type" value="Genomic_DNA"/>
</dbReference>
<evidence type="ECO:0000256" key="1">
    <source>
        <dbReference type="ARBA" id="ARBA00004496"/>
    </source>
</evidence>
<comment type="function">
    <text evidence="7">Catalyzes the methyl esterification of L-isoaspartyl residues in peptides and proteins that result from spontaneous decomposition of normal L-aspartyl and L-asparaginyl residues. It plays a role in the repair and/or degradation of damaged proteins.</text>
</comment>
<evidence type="ECO:0000256" key="3">
    <source>
        <dbReference type="ARBA" id="ARBA00022490"/>
    </source>
</evidence>
<dbReference type="GO" id="GO:0004719">
    <property type="term" value="F:protein-L-isoaspartate (D-aspartate) O-methyltransferase activity"/>
    <property type="evidence" value="ECO:0007669"/>
    <property type="project" value="UniProtKB-UniRule"/>
</dbReference>
<name>A0A251X6N6_9GAMM</name>
<dbReference type="NCBIfam" id="TIGR00080">
    <property type="entry name" value="pimt"/>
    <property type="match status" value="1"/>
</dbReference>
<evidence type="ECO:0000313" key="8">
    <source>
        <dbReference type="EMBL" id="OUD12913.1"/>
    </source>
</evidence>
<dbReference type="FunFam" id="3.40.50.150:FF:000010">
    <property type="entry name" value="Protein-L-isoaspartate O-methyltransferase"/>
    <property type="match status" value="1"/>
</dbReference>
<dbReference type="InterPro" id="IPR000682">
    <property type="entry name" value="PCMT"/>
</dbReference>